<feature type="domain" description="FAD/NAD(P)-binding" evidence="1">
    <location>
        <begin position="6"/>
        <end position="167"/>
    </location>
</feature>
<comment type="caution">
    <text evidence="2">The sequence shown here is derived from an EMBL/GenBank/DDBJ whole genome shotgun (WGS) entry which is preliminary data.</text>
</comment>
<accession>A0A7V1LL32</accession>
<dbReference type="EMBL" id="DRLD01000126">
    <property type="protein sequence ID" value="HED09970.1"/>
    <property type="molecule type" value="Genomic_DNA"/>
</dbReference>
<dbReference type="AlphaFoldDB" id="A0A7V1LL32"/>
<dbReference type="Gene3D" id="3.50.50.60">
    <property type="entry name" value="FAD/NAD(P)-binding domain"/>
    <property type="match status" value="3"/>
</dbReference>
<dbReference type="GO" id="GO:0016491">
    <property type="term" value="F:oxidoreductase activity"/>
    <property type="evidence" value="ECO:0007669"/>
    <property type="project" value="InterPro"/>
</dbReference>
<dbReference type="InterPro" id="IPR036188">
    <property type="entry name" value="FAD/NAD-bd_sf"/>
</dbReference>
<dbReference type="InterPro" id="IPR023753">
    <property type="entry name" value="FAD/NAD-binding_dom"/>
</dbReference>
<sequence>MTHKHSVAIFGAAVAGSEAAATLASHDVEVFVFEQNALPYGKIEYGLPMWHIKLRDKYEKIIDEKLDHPGVRFMPLVKLGRDLSFSDVVEKWPFQVVLLATGAWRDRPLPVPGVDDYIGRGFYYQNPLVSWFNQKHDPAYQGPGFDLKEGAIIIGGGLASIDVAKIVMLETFMARAREMGREIDLFTLERLGLPAAAEQLELDLKQMNLKPCTIYYRRRRIDMPLSSNPEVESEEAWAKVHNVREKILTRAQGKYLFKVEELHSPVKTIVEGDRLAGLVFRKNEIRDGRLQAVADSDYEVQAPLVISSIGSIPEPIEGVPWEGEKMALADVNTGRVKGWDHVYVLGNALTGKGNIKESLHHGRKISENIAREYLGLQETADEAYEIKLPIADQIDNLKKEIESRPPLSKEEYDYLCQCVGDACHCMVGEGEIPGCTCTHYKDWIETHMPLRLENMIRDKQNEQK</sequence>
<reference evidence="2" key="1">
    <citation type="journal article" date="2020" name="mSystems">
        <title>Genome- and Community-Level Interaction Insights into Carbon Utilization and Element Cycling Functions of Hydrothermarchaeota in Hydrothermal Sediment.</title>
        <authorList>
            <person name="Zhou Z."/>
            <person name="Liu Y."/>
            <person name="Xu W."/>
            <person name="Pan J."/>
            <person name="Luo Z.H."/>
            <person name="Li M."/>
        </authorList>
    </citation>
    <scope>NUCLEOTIDE SEQUENCE [LARGE SCALE GENOMIC DNA]</scope>
    <source>
        <strain evidence="2">HyVt-456</strain>
    </source>
</reference>
<dbReference type="SUPFAM" id="SSF51971">
    <property type="entry name" value="Nucleotide-binding domain"/>
    <property type="match status" value="1"/>
</dbReference>
<protein>
    <recommendedName>
        <fullName evidence="1">FAD/NAD(P)-binding domain-containing protein</fullName>
    </recommendedName>
</protein>
<gene>
    <name evidence="2" type="ORF">ENJ10_04735</name>
</gene>
<proteinExistence type="predicted"/>
<organism evidence="2">
    <name type="scientific">Caldithrix abyssi</name>
    <dbReference type="NCBI Taxonomy" id="187145"/>
    <lineage>
        <taxon>Bacteria</taxon>
        <taxon>Pseudomonadati</taxon>
        <taxon>Calditrichota</taxon>
        <taxon>Calditrichia</taxon>
        <taxon>Calditrichales</taxon>
        <taxon>Calditrichaceae</taxon>
        <taxon>Caldithrix</taxon>
    </lineage>
</organism>
<evidence type="ECO:0000313" key="2">
    <source>
        <dbReference type="EMBL" id="HED09970.1"/>
    </source>
</evidence>
<evidence type="ECO:0000259" key="1">
    <source>
        <dbReference type="Pfam" id="PF07992"/>
    </source>
</evidence>
<name>A0A7V1LL32_CALAY</name>
<dbReference type="Pfam" id="PF07992">
    <property type="entry name" value="Pyr_redox_2"/>
    <property type="match status" value="1"/>
</dbReference>
<dbReference type="PRINTS" id="PR00419">
    <property type="entry name" value="ADXRDTASE"/>
</dbReference>
<dbReference type="Proteomes" id="UP000886005">
    <property type="component" value="Unassembled WGS sequence"/>
</dbReference>